<proteinExistence type="predicted"/>
<feature type="signal peptide" evidence="1">
    <location>
        <begin position="1"/>
        <end position="22"/>
    </location>
</feature>
<gene>
    <name evidence="2" type="ORF">LSG31_16835</name>
</gene>
<name>A0ABY4CHP7_9BACL</name>
<accession>A0ABY4CHP7</accession>
<evidence type="ECO:0000313" key="3">
    <source>
        <dbReference type="Proteomes" id="UP000830167"/>
    </source>
</evidence>
<dbReference type="RefSeq" id="WP_347436229.1">
    <property type="nucleotide sequence ID" value="NZ_CP089291.1"/>
</dbReference>
<sequence length="136" mass="14983">MKKFVIGALATLAIAAPLTAFASTSPLIVWQGITTYLPDAFAFDVKSVENVQMDLVQYPTDGTSAGTADMVYDIGDYANGYWQEIYGNYTNSDAYVTWSNVQPSNSHSYNLEVYNKAYWTYGTPGLATDGNGYVYY</sequence>
<evidence type="ECO:0000256" key="1">
    <source>
        <dbReference type="SAM" id="SignalP"/>
    </source>
</evidence>
<protein>
    <submittedName>
        <fullName evidence="2">Uncharacterized protein</fullName>
    </submittedName>
</protein>
<keyword evidence="3" id="KW-1185">Reference proteome</keyword>
<dbReference type="Proteomes" id="UP000830167">
    <property type="component" value="Chromosome"/>
</dbReference>
<dbReference type="EMBL" id="CP089291">
    <property type="protein sequence ID" value="UOF89539.1"/>
    <property type="molecule type" value="Genomic_DNA"/>
</dbReference>
<feature type="chain" id="PRO_5045267512" evidence="1">
    <location>
        <begin position="23"/>
        <end position="136"/>
    </location>
</feature>
<evidence type="ECO:0000313" key="2">
    <source>
        <dbReference type="EMBL" id="UOF89539.1"/>
    </source>
</evidence>
<reference evidence="2" key="1">
    <citation type="submission" date="2021-12" db="EMBL/GenBank/DDBJ databases">
        <title>Alicyclobacillaceae gen. nov., sp. nov., isolated from chalcocite enrichment system.</title>
        <authorList>
            <person name="Jiang Z."/>
        </authorList>
    </citation>
    <scope>NUCLEOTIDE SEQUENCE</scope>
    <source>
        <strain evidence="2">MYW30-H2</strain>
    </source>
</reference>
<keyword evidence="1" id="KW-0732">Signal</keyword>
<organism evidence="2 3">
    <name type="scientific">Fodinisporobacter ferrooxydans</name>
    <dbReference type="NCBI Taxonomy" id="2901836"/>
    <lineage>
        <taxon>Bacteria</taxon>
        <taxon>Bacillati</taxon>
        <taxon>Bacillota</taxon>
        <taxon>Bacilli</taxon>
        <taxon>Bacillales</taxon>
        <taxon>Alicyclobacillaceae</taxon>
        <taxon>Fodinisporobacter</taxon>
    </lineage>
</organism>